<name>A0A382PLT0_9ZZZZ</name>
<organism evidence="1">
    <name type="scientific">marine metagenome</name>
    <dbReference type="NCBI Taxonomy" id="408172"/>
    <lineage>
        <taxon>unclassified sequences</taxon>
        <taxon>metagenomes</taxon>
        <taxon>ecological metagenomes</taxon>
    </lineage>
</organism>
<gene>
    <name evidence="1" type="ORF">METZ01_LOCUS326469</name>
</gene>
<evidence type="ECO:0000313" key="1">
    <source>
        <dbReference type="EMBL" id="SVC73615.1"/>
    </source>
</evidence>
<reference evidence="1" key="1">
    <citation type="submission" date="2018-05" db="EMBL/GenBank/DDBJ databases">
        <authorList>
            <person name="Lanie J.A."/>
            <person name="Ng W.-L."/>
            <person name="Kazmierczak K.M."/>
            <person name="Andrzejewski T.M."/>
            <person name="Davidsen T.M."/>
            <person name="Wayne K.J."/>
            <person name="Tettelin H."/>
            <person name="Glass J.I."/>
            <person name="Rusch D."/>
            <person name="Podicherti R."/>
            <person name="Tsui H.-C.T."/>
            <person name="Winkler M.E."/>
        </authorList>
    </citation>
    <scope>NUCLEOTIDE SEQUENCE</scope>
</reference>
<feature type="non-terminal residue" evidence="1">
    <location>
        <position position="33"/>
    </location>
</feature>
<sequence length="33" mass="3479">MSDGTLQTLDVTMLDDVGTGANQLIQLDSNAKI</sequence>
<dbReference type="AlphaFoldDB" id="A0A382PLT0"/>
<accession>A0A382PLT0</accession>
<dbReference type="EMBL" id="UINC01107898">
    <property type="protein sequence ID" value="SVC73615.1"/>
    <property type="molecule type" value="Genomic_DNA"/>
</dbReference>
<protein>
    <submittedName>
        <fullName evidence="1">Uncharacterized protein</fullName>
    </submittedName>
</protein>
<proteinExistence type="predicted"/>